<feature type="transmembrane region" description="Helical" evidence="9">
    <location>
        <begin position="259"/>
        <end position="279"/>
    </location>
</feature>
<gene>
    <name evidence="10" type="ORF">RGQ15_18650</name>
</gene>
<name>A0ABU2HYL5_9RHOB</name>
<organism evidence="10 11">
    <name type="scientific">Paracoccus aurantius</name>
    <dbReference type="NCBI Taxonomy" id="3073814"/>
    <lineage>
        <taxon>Bacteria</taxon>
        <taxon>Pseudomonadati</taxon>
        <taxon>Pseudomonadota</taxon>
        <taxon>Alphaproteobacteria</taxon>
        <taxon>Rhodobacterales</taxon>
        <taxon>Paracoccaceae</taxon>
        <taxon>Paracoccus</taxon>
    </lineage>
</organism>
<protein>
    <submittedName>
        <fullName evidence="10">Branched-chain amino acid ABC transporter permease</fullName>
    </submittedName>
</protein>
<feature type="transmembrane region" description="Helical" evidence="9">
    <location>
        <begin position="140"/>
        <end position="161"/>
    </location>
</feature>
<feature type="transmembrane region" description="Helical" evidence="9">
    <location>
        <begin position="99"/>
        <end position="120"/>
    </location>
</feature>
<comment type="caution">
    <text evidence="10">The sequence shown here is derived from an EMBL/GenBank/DDBJ whole genome shotgun (WGS) entry which is preliminary data.</text>
</comment>
<dbReference type="RefSeq" id="WP_311162271.1">
    <property type="nucleotide sequence ID" value="NZ_JAVQLW010000004.1"/>
</dbReference>
<dbReference type="Pfam" id="PF02653">
    <property type="entry name" value="BPD_transp_2"/>
    <property type="match status" value="1"/>
</dbReference>
<dbReference type="Proteomes" id="UP001269144">
    <property type="component" value="Unassembled WGS sequence"/>
</dbReference>
<keyword evidence="2" id="KW-0813">Transport</keyword>
<reference evidence="11" key="1">
    <citation type="submission" date="2023-07" db="EMBL/GenBank/DDBJ databases">
        <title>Paracoccus sp. MBLB3053 whole genome sequence.</title>
        <authorList>
            <person name="Hwang C.Y."/>
            <person name="Cho E.-S."/>
            <person name="Seo M.-J."/>
        </authorList>
    </citation>
    <scope>NUCLEOTIDE SEQUENCE [LARGE SCALE GENOMIC DNA]</scope>
    <source>
        <strain evidence="11">MBLB3053</strain>
    </source>
</reference>
<evidence type="ECO:0000256" key="3">
    <source>
        <dbReference type="ARBA" id="ARBA00022475"/>
    </source>
</evidence>
<accession>A0ABU2HYL5</accession>
<feature type="transmembrane region" description="Helical" evidence="9">
    <location>
        <begin position="227"/>
        <end position="252"/>
    </location>
</feature>
<keyword evidence="7 9" id="KW-0472">Membrane</keyword>
<evidence type="ECO:0000256" key="9">
    <source>
        <dbReference type="SAM" id="Phobius"/>
    </source>
</evidence>
<comment type="similarity">
    <text evidence="8">Belongs to the binding-protein-dependent transport system permease family. LivHM subfamily.</text>
</comment>
<feature type="transmembrane region" description="Helical" evidence="9">
    <location>
        <begin position="32"/>
        <end position="52"/>
    </location>
</feature>
<dbReference type="InterPro" id="IPR052157">
    <property type="entry name" value="BCAA_transport_permease"/>
</dbReference>
<evidence type="ECO:0000256" key="5">
    <source>
        <dbReference type="ARBA" id="ARBA00022970"/>
    </source>
</evidence>
<dbReference type="CDD" id="cd06582">
    <property type="entry name" value="TM_PBP1_LivH_like"/>
    <property type="match status" value="1"/>
</dbReference>
<evidence type="ECO:0000313" key="10">
    <source>
        <dbReference type="EMBL" id="MDS9469590.1"/>
    </source>
</evidence>
<dbReference type="EMBL" id="JAVQLW010000004">
    <property type="protein sequence ID" value="MDS9469590.1"/>
    <property type="molecule type" value="Genomic_DNA"/>
</dbReference>
<dbReference type="PANTHER" id="PTHR11795">
    <property type="entry name" value="BRANCHED-CHAIN AMINO ACID TRANSPORT SYSTEM PERMEASE PROTEIN LIVH"/>
    <property type="match status" value="1"/>
</dbReference>
<evidence type="ECO:0000256" key="7">
    <source>
        <dbReference type="ARBA" id="ARBA00023136"/>
    </source>
</evidence>
<keyword evidence="6 9" id="KW-1133">Transmembrane helix</keyword>
<keyword evidence="11" id="KW-1185">Reference proteome</keyword>
<dbReference type="InterPro" id="IPR001851">
    <property type="entry name" value="ABC_transp_permease"/>
</dbReference>
<feature type="transmembrane region" description="Helical" evidence="9">
    <location>
        <begin position="190"/>
        <end position="215"/>
    </location>
</feature>
<keyword evidence="3" id="KW-1003">Cell membrane</keyword>
<proteinExistence type="inferred from homology"/>
<keyword evidence="4 9" id="KW-0812">Transmembrane</keyword>
<sequence>MLSSTLILGLVLGGSYALVAVGMTLQYGIARIMNLAYGEFIILAAFLTFLLFTHLGLSPLVALLIVPLIGFGAGYLLFQLMMRPLVARSGGTGRLEADSILATFGLLFVLQGIMLVIWGGNFTSYAYLDQGVNVLGTTVAANRLLAFGLSFVIGAALYLLLQRSRWGLSLRAVALAPQSAPLVGLNVKRIAAIGFGLGTALAAGGGVMVSMFQTFSANDGVIFTMKALVVVIMGGVGNVMGALIAGVLLGLVETFVARYIDPGLTLAATYLLFLGVLLWRPEGLFGKAVGR</sequence>
<feature type="transmembrane region" description="Helical" evidence="9">
    <location>
        <begin position="6"/>
        <end position="25"/>
    </location>
</feature>
<evidence type="ECO:0000256" key="8">
    <source>
        <dbReference type="ARBA" id="ARBA00037998"/>
    </source>
</evidence>
<evidence type="ECO:0000256" key="2">
    <source>
        <dbReference type="ARBA" id="ARBA00022448"/>
    </source>
</evidence>
<evidence type="ECO:0000313" key="11">
    <source>
        <dbReference type="Proteomes" id="UP001269144"/>
    </source>
</evidence>
<feature type="transmembrane region" description="Helical" evidence="9">
    <location>
        <begin position="58"/>
        <end position="78"/>
    </location>
</feature>
<evidence type="ECO:0000256" key="4">
    <source>
        <dbReference type="ARBA" id="ARBA00022692"/>
    </source>
</evidence>
<keyword evidence="5" id="KW-0029">Amino-acid transport</keyword>
<evidence type="ECO:0000256" key="6">
    <source>
        <dbReference type="ARBA" id="ARBA00022989"/>
    </source>
</evidence>
<dbReference type="PANTHER" id="PTHR11795:SF445">
    <property type="entry name" value="AMINO ACID ABC TRANSPORTER PERMEASE PROTEIN"/>
    <property type="match status" value="1"/>
</dbReference>
<evidence type="ECO:0000256" key="1">
    <source>
        <dbReference type="ARBA" id="ARBA00004651"/>
    </source>
</evidence>
<comment type="subcellular location">
    <subcellularLocation>
        <location evidence="1">Cell membrane</location>
        <topology evidence="1">Multi-pass membrane protein</topology>
    </subcellularLocation>
</comment>